<dbReference type="InterPro" id="IPR024607">
    <property type="entry name" value="Sulfatase_CS"/>
</dbReference>
<dbReference type="Gene3D" id="3.40.720.10">
    <property type="entry name" value="Alkaline Phosphatase, subunit A"/>
    <property type="match status" value="1"/>
</dbReference>
<evidence type="ECO:0000256" key="1">
    <source>
        <dbReference type="ARBA" id="ARBA00008779"/>
    </source>
</evidence>
<dbReference type="InterPro" id="IPR017850">
    <property type="entry name" value="Alkaline_phosphatase_core_sf"/>
</dbReference>
<protein>
    <recommendedName>
        <fullName evidence="6">Sulfatase N-terminal domain-containing protein</fullName>
    </recommendedName>
</protein>
<organism evidence="7">
    <name type="scientific">marine sediment metagenome</name>
    <dbReference type="NCBI Taxonomy" id="412755"/>
    <lineage>
        <taxon>unclassified sequences</taxon>
        <taxon>metagenomes</taxon>
        <taxon>ecological metagenomes</taxon>
    </lineage>
</organism>
<dbReference type="PANTHER" id="PTHR42693">
    <property type="entry name" value="ARYLSULFATASE FAMILY MEMBER"/>
    <property type="match status" value="1"/>
</dbReference>
<dbReference type="InterPro" id="IPR050738">
    <property type="entry name" value="Sulfatase"/>
</dbReference>
<comment type="caution">
    <text evidence="7">The sequence shown here is derived from an EMBL/GenBank/DDBJ whole genome shotgun (WGS) entry which is preliminary data.</text>
</comment>
<name>A0A0F9B5E6_9ZZZZ</name>
<dbReference type="GO" id="GO:0004065">
    <property type="term" value="F:arylsulfatase activity"/>
    <property type="evidence" value="ECO:0007669"/>
    <property type="project" value="TreeGrafter"/>
</dbReference>
<gene>
    <name evidence="7" type="ORF">LCGC14_2488960</name>
</gene>
<feature type="non-terminal residue" evidence="7">
    <location>
        <position position="275"/>
    </location>
</feature>
<dbReference type="PROSITE" id="PS00523">
    <property type="entry name" value="SULFATASE_1"/>
    <property type="match status" value="1"/>
</dbReference>
<evidence type="ECO:0000313" key="7">
    <source>
        <dbReference type="EMBL" id="KKL17099.1"/>
    </source>
</evidence>
<keyword evidence="3" id="KW-0378">Hydrolase</keyword>
<dbReference type="SUPFAM" id="SSF53649">
    <property type="entry name" value="Alkaline phosphatase-like"/>
    <property type="match status" value="1"/>
</dbReference>
<dbReference type="AlphaFoldDB" id="A0A0F9B5E6"/>
<dbReference type="PANTHER" id="PTHR42693:SF27">
    <property type="entry name" value="ARYLSULFATASE B [PRECURSOR]"/>
    <property type="match status" value="1"/>
</dbReference>
<accession>A0A0F9B5E6</accession>
<dbReference type="EMBL" id="LAZR01039401">
    <property type="protein sequence ID" value="KKL17099.1"/>
    <property type="molecule type" value="Genomic_DNA"/>
</dbReference>
<keyword evidence="2" id="KW-0479">Metal-binding</keyword>
<evidence type="ECO:0000256" key="5">
    <source>
        <dbReference type="SAM" id="MobiDB-lite"/>
    </source>
</evidence>
<dbReference type="Pfam" id="PF00884">
    <property type="entry name" value="Sulfatase"/>
    <property type="match status" value="1"/>
</dbReference>
<dbReference type="GO" id="GO:0046872">
    <property type="term" value="F:metal ion binding"/>
    <property type="evidence" value="ECO:0007669"/>
    <property type="project" value="UniProtKB-KW"/>
</dbReference>
<evidence type="ECO:0000256" key="3">
    <source>
        <dbReference type="ARBA" id="ARBA00022801"/>
    </source>
</evidence>
<keyword evidence="4" id="KW-0106">Calcium</keyword>
<feature type="domain" description="Sulfatase N-terminal" evidence="6">
    <location>
        <begin position="8"/>
        <end position="268"/>
    </location>
</feature>
<feature type="region of interest" description="Disordered" evidence="5">
    <location>
        <begin position="224"/>
        <end position="243"/>
    </location>
</feature>
<comment type="similarity">
    <text evidence="1">Belongs to the sulfatase family.</text>
</comment>
<reference evidence="7" key="1">
    <citation type="journal article" date="2015" name="Nature">
        <title>Complex archaea that bridge the gap between prokaryotes and eukaryotes.</title>
        <authorList>
            <person name="Spang A."/>
            <person name="Saw J.H."/>
            <person name="Jorgensen S.L."/>
            <person name="Zaremba-Niedzwiedzka K."/>
            <person name="Martijn J."/>
            <person name="Lind A.E."/>
            <person name="van Eijk R."/>
            <person name="Schleper C."/>
            <person name="Guy L."/>
            <person name="Ettema T.J."/>
        </authorList>
    </citation>
    <scope>NUCLEOTIDE SEQUENCE</scope>
</reference>
<proteinExistence type="inferred from homology"/>
<sequence>MSEPDRYNVVLIMTDQQRWDMMGCAGSDWVRTPHLDRLAAEGCRFANAFTTTPVCTPARAALFTGMYAASSGAAANQLSPFRHVAMLGDILTDRGVTAGYTGKWHLGGPEGAYYGSGRPDGGFLGDYWYEGRNFIDDVGEEGFRRWREGHDLADEDCWGWRVADRTIRFLQEHHEEPFVFVASFDEPHGPSSAPERFYKPYEGTTRPWQPNMGDRLDGKPATHRAMAEAQQHNGHVPDGQRPSNGPRYYGCMSFVDEQIGRIVDAVDGLCRDNTA</sequence>
<evidence type="ECO:0000256" key="4">
    <source>
        <dbReference type="ARBA" id="ARBA00022837"/>
    </source>
</evidence>
<dbReference type="InterPro" id="IPR000917">
    <property type="entry name" value="Sulfatase_N"/>
</dbReference>
<evidence type="ECO:0000259" key="6">
    <source>
        <dbReference type="Pfam" id="PF00884"/>
    </source>
</evidence>
<evidence type="ECO:0000256" key="2">
    <source>
        <dbReference type="ARBA" id="ARBA00022723"/>
    </source>
</evidence>